<evidence type="ECO:0000256" key="1">
    <source>
        <dbReference type="SAM" id="MobiDB-lite"/>
    </source>
</evidence>
<dbReference type="PANTHER" id="PTHR46501:SF2">
    <property type="entry name" value="MYOMEGALIN"/>
    <property type="match status" value="1"/>
</dbReference>
<name>A0AAN8QM72_9TELE</name>
<evidence type="ECO:0000313" key="2">
    <source>
        <dbReference type="EMBL" id="KAK6302958.1"/>
    </source>
</evidence>
<dbReference type="GO" id="GO:0005813">
    <property type="term" value="C:centrosome"/>
    <property type="evidence" value="ECO:0007669"/>
    <property type="project" value="TreeGrafter"/>
</dbReference>
<gene>
    <name evidence="2" type="ORF">J4Q44_G00273130</name>
</gene>
<dbReference type="InterPro" id="IPR052593">
    <property type="entry name" value="MT-associated_AKAP9-binding"/>
</dbReference>
<accession>A0AAN8QM72</accession>
<dbReference type="GO" id="GO:0060090">
    <property type="term" value="F:molecular adaptor activity"/>
    <property type="evidence" value="ECO:0007669"/>
    <property type="project" value="TreeGrafter"/>
</dbReference>
<sequence length="138" mass="15265">MGQSFREQLAQSTALAQRVGTKISGRDRAELHDDKMGHELLALRLSKELQQKDKIIESLHTKLQQRSDTPCSSHAHSETTDQSDRTSFVSDECRTNEDLELCSDVDAASEYAQEEQGQGARHGPGNTQTSTTPSLHLS</sequence>
<dbReference type="EMBL" id="JAGTTL010000025">
    <property type="protein sequence ID" value="KAK6302958.1"/>
    <property type="molecule type" value="Genomic_DNA"/>
</dbReference>
<proteinExistence type="predicted"/>
<dbReference type="GO" id="GO:1903358">
    <property type="term" value="P:regulation of Golgi organization"/>
    <property type="evidence" value="ECO:0007669"/>
    <property type="project" value="TreeGrafter"/>
</dbReference>
<dbReference type="Proteomes" id="UP001356427">
    <property type="component" value="Unassembled WGS sequence"/>
</dbReference>
<comment type="caution">
    <text evidence="2">The sequence shown here is derived from an EMBL/GenBank/DDBJ whole genome shotgun (WGS) entry which is preliminary data.</text>
</comment>
<feature type="region of interest" description="Disordered" evidence="1">
    <location>
        <begin position="104"/>
        <end position="138"/>
    </location>
</feature>
<dbReference type="GO" id="GO:0007098">
    <property type="term" value="P:centrosome cycle"/>
    <property type="evidence" value="ECO:0007669"/>
    <property type="project" value="TreeGrafter"/>
</dbReference>
<feature type="compositionally biased region" description="Polar residues" evidence="1">
    <location>
        <begin position="61"/>
        <end position="74"/>
    </location>
</feature>
<reference evidence="2 3" key="1">
    <citation type="submission" date="2021-04" db="EMBL/GenBank/DDBJ databases">
        <authorList>
            <person name="De Guttry C."/>
            <person name="Zahm M."/>
            <person name="Klopp C."/>
            <person name="Cabau C."/>
            <person name="Louis A."/>
            <person name="Berthelot C."/>
            <person name="Parey E."/>
            <person name="Roest Crollius H."/>
            <person name="Montfort J."/>
            <person name="Robinson-Rechavi M."/>
            <person name="Bucao C."/>
            <person name="Bouchez O."/>
            <person name="Gislard M."/>
            <person name="Lluch J."/>
            <person name="Milhes M."/>
            <person name="Lampietro C."/>
            <person name="Lopez Roques C."/>
            <person name="Donnadieu C."/>
            <person name="Braasch I."/>
            <person name="Desvignes T."/>
            <person name="Postlethwait J."/>
            <person name="Bobe J."/>
            <person name="Wedekind C."/>
            <person name="Guiguen Y."/>
        </authorList>
    </citation>
    <scope>NUCLEOTIDE SEQUENCE [LARGE SCALE GENOMIC DNA]</scope>
    <source>
        <strain evidence="2">Cs_M1</strain>
        <tissue evidence="2">Blood</tissue>
    </source>
</reference>
<dbReference type="PANTHER" id="PTHR46501">
    <property type="entry name" value="MYOMEGALIN"/>
    <property type="match status" value="1"/>
</dbReference>
<dbReference type="GO" id="GO:0005794">
    <property type="term" value="C:Golgi apparatus"/>
    <property type="evidence" value="ECO:0007669"/>
    <property type="project" value="TreeGrafter"/>
</dbReference>
<feature type="region of interest" description="Disordered" evidence="1">
    <location>
        <begin position="61"/>
        <end position="91"/>
    </location>
</feature>
<feature type="compositionally biased region" description="Polar residues" evidence="1">
    <location>
        <begin position="125"/>
        <end position="138"/>
    </location>
</feature>
<dbReference type="AlphaFoldDB" id="A0AAN8QM72"/>
<dbReference type="GO" id="GO:0090063">
    <property type="term" value="P:positive regulation of microtubule nucleation"/>
    <property type="evidence" value="ECO:0007669"/>
    <property type="project" value="TreeGrafter"/>
</dbReference>
<protein>
    <submittedName>
        <fullName evidence="2">Uncharacterized protein</fullName>
    </submittedName>
</protein>
<feature type="compositionally biased region" description="Basic and acidic residues" evidence="1">
    <location>
        <begin position="75"/>
        <end position="84"/>
    </location>
</feature>
<evidence type="ECO:0000313" key="3">
    <source>
        <dbReference type="Proteomes" id="UP001356427"/>
    </source>
</evidence>
<keyword evidence="3" id="KW-1185">Reference proteome</keyword>
<organism evidence="2 3">
    <name type="scientific">Coregonus suidteri</name>
    <dbReference type="NCBI Taxonomy" id="861788"/>
    <lineage>
        <taxon>Eukaryota</taxon>
        <taxon>Metazoa</taxon>
        <taxon>Chordata</taxon>
        <taxon>Craniata</taxon>
        <taxon>Vertebrata</taxon>
        <taxon>Euteleostomi</taxon>
        <taxon>Actinopterygii</taxon>
        <taxon>Neopterygii</taxon>
        <taxon>Teleostei</taxon>
        <taxon>Protacanthopterygii</taxon>
        <taxon>Salmoniformes</taxon>
        <taxon>Salmonidae</taxon>
        <taxon>Coregoninae</taxon>
        <taxon>Coregonus</taxon>
    </lineage>
</organism>